<gene>
    <name evidence="1" type="ORF">BDR25DRAFT_342103</name>
</gene>
<accession>A0ACB6QZT0</accession>
<sequence>MSASAHGPIPDHDPDDPPYPSVDQDILDDLELKQYQSPEPRSDLNRYPQPGMAKLHALLSKDKAKLDELKSLGRAKDQLRLWNKCQADALEILSLPHDEEVDVFPFFALPTELRLLVYQELLVTDDRLILSWRGPKKANKHQKRMYIAILMTCRLCANEGLATLYGENVFDFEEICGRPTFVTSFVKRLKPTNLSLIRIIVVEHSAASEELMLQHPDSTFKRLSIAHITAFLAPFNISLSQLRCFAVSLIPYGFDDATTYVMKDQLHAGGQSNMSTRIQWLDKKNAALGEMAEQICERVGGFKRVEFGEIDRKICFDWCPPFMGRPWLLYEKGSQM</sequence>
<evidence type="ECO:0000313" key="2">
    <source>
        <dbReference type="Proteomes" id="UP000799755"/>
    </source>
</evidence>
<organism evidence="1 2">
    <name type="scientific">Lindgomyces ingoldianus</name>
    <dbReference type="NCBI Taxonomy" id="673940"/>
    <lineage>
        <taxon>Eukaryota</taxon>
        <taxon>Fungi</taxon>
        <taxon>Dikarya</taxon>
        <taxon>Ascomycota</taxon>
        <taxon>Pezizomycotina</taxon>
        <taxon>Dothideomycetes</taxon>
        <taxon>Pleosporomycetidae</taxon>
        <taxon>Pleosporales</taxon>
        <taxon>Lindgomycetaceae</taxon>
        <taxon>Lindgomyces</taxon>
    </lineage>
</organism>
<keyword evidence="2" id="KW-1185">Reference proteome</keyword>
<comment type="caution">
    <text evidence="1">The sequence shown here is derived from an EMBL/GenBank/DDBJ whole genome shotgun (WGS) entry which is preliminary data.</text>
</comment>
<reference evidence="1" key="1">
    <citation type="journal article" date="2020" name="Stud. Mycol.">
        <title>101 Dothideomycetes genomes: a test case for predicting lifestyles and emergence of pathogens.</title>
        <authorList>
            <person name="Haridas S."/>
            <person name="Albert R."/>
            <person name="Binder M."/>
            <person name="Bloem J."/>
            <person name="Labutti K."/>
            <person name="Salamov A."/>
            <person name="Andreopoulos B."/>
            <person name="Baker S."/>
            <person name="Barry K."/>
            <person name="Bills G."/>
            <person name="Bluhm B."/>
            <person name="Cannon C."/>
            <person name="Castanera R."/>
            <person name="Culley D."/>
            <person name="Daum C."/>
            <person name="Ezra D."/>
            <person name="Gonzalez J."/>
            <person name="Henrissat B."/>
            <person name="Kuo A."/>
            <person name="Liang C."/>
            <person name="Lipzen A."/>
            <person name="Lutzoni F."/>
            <person name="Magnuson J."/>
            <person name="Mondo S."/>
            <person name="Nolan M."/>
            <person name="Ohm R."/>
            <person name="Pangilinan J."/>
            <person name="Park H.-J."/>
            <person name="Ramirez L."/>
            <person name="Alfaro M."/>
            <person name="Sun H."/>
            <person name="Tritt A."/>
            <person name="Yoshinaga Y."/>
            <person name="Zwiers L.-H."/>
            <person name="Turgeon B."/>
            <person name="Goodwin S."/>
            <person name="Spatafora J."/>
            <person name="Crous P."/>
            <person name="Grigoriev I."/>
        </authorList>
    </citation>
    <scope>NUCLEOTIDE SEQUENCE</scope>
    <source>
        <strain evidence="1">ATCC 200398</strain>
    </source>
</reference>
<proteinExistence type="predicted"/>
<protein>
    <submittedName>
        <fullName evidence="1">Uncharacterized protein</fullName>
    </submittedName>
</protein>
<evidence type="ECO:0000313" key="1">
    <source>
        <dbReference type="EMBL" id="KAF2472088.1"/>
    </source>
</evidence>
<dbReference type="EMBL" id="MU003503">
    <property type="protein sequence ID" value="KAF2472088.1"/>
    <property type="molecule type" value="Genomic_DNA"/>
</dbReference>
<name>A0ACB6QZT0_9PLEO</name>
<dbReference type="Proteomes" id="UP000799755">
    <property type="component" value="Unassembled WGS sequence"/>
</dbReference>